<dbReference type="RefSeq" id="WP_345212635.1">
    <property type="nucleotide sequence ID" value="NZ_BAABFT010000011.1"/>
</dbReference>
<name>A0ABP8GXA0_9SPHI</name>
<sequence>MKKQLLFLALSAGLFITACSNRDSTIDPIIPSDTTKTPVSNVVEVSGDIATSTTWKADKIYLLKGFVYVTNGATLTIEPGTIIKGDKVSKGTLTITRGAKISAIGTVEKPIVFTSSFVAGTRQAGDWGGLILLGKAPVNKAEGVKIEGGLDAKGDPAKYIQYGGTDANDNSGTLKYVRVEYAGIAFSPDNEINGVTFGGVGAGTTVDYVQVFRSGDDGIEWFGGTVNAKHLVVIGSTDDDFDTDFGFSGKVQFGVSQRYPTIADISGSNAFESDNDGTGTNDAPQTAAVFSNMTLLGPIANATSPNINANYQHAAQIRRNSAESIFNSVFAGFVEGIYIDDSKVVTPKATSINYTAGRLVFVNNLIYGSNKKLTEVKGENKSDFETKLRAENTFDAALYADAVITDPFKYAAEYANPGTPVFTVKAGSAAAAGALYTDAKLNDPFFDKVAYRGAFGADDWTIGWTSFNPQALPYTTPGVVK</sequence>
<dbReference type="PANTHER" id="PTHR41339:SF1">
    <property type="entry name" value="SECRETED PROTEIN"/>
    <property type="match status" value="1"/>
</dbReference>
<evidence type="ECO:0000256" key="1">
    <source>
        <dbReference type="SAM" id="SignalP"/>
    </source>
</evidence>
<protein>
    <recommendedName>
        <fullName evidence="4">T9SS C-terminal target domain-containing protein</fullName>
    </recommendedName>
</protein>
<proteinExistence type="predicted"/>
<organism evidence="2 3">
    <name type="scientific">Mucilaginibacter gynuensis</name>
    <dbReference type="NCBI Taxonomy" id="1302236"/>
    <lineage>
        <taxon>Bacteria</taxon>
        <taxon>Pseudomonadati</taxon>
        <taxon>Bacteroidota</taxon>
        <taxon>Sphingobacteriia</taxon>
        <taxon>Sphingobacteriales</taxon>
        <taxon>Sphingobacteriaceae</taxon>
        <taxon>Mucilaginibacter</taxon>
    </lineage>
</organism>
<keyword evidence="3" id="KW-1185">Reference proteome</keyword>
<evidence type="ECO:0008006" key="4">
    <source>
        <dbReference type="Google" id="ProtNLM"/>
    </source>
</evidence>
<comment type="caution">
    <text evidence="2">The sequence shown here is derived from an EMBL/GenBank/DDBJ whole genome shotgun (WGS) entry which is preliminary data.</text>
</comment>
<feature type="signal peptide" evidence="1">
    <location>
        <begin position="1"/>
        <end position="20"/>
    </location>
</feature>
<evidence type="ECO:0000313" key="2">
    <source>
        <dbReference type="EMBL" id="GAA4331241.1"/>
    </source>
</evidence>
<reference evidence="3" key="1">
    <citation type="journal article" date="2019" name="Int. J. Syst. Evol. Microbiol.">
        <title>The Global Catalogue of Microorganisms (GCM) 10K type strain sequencing project: providing services to taxonomists for standard genome sequencing and annotation.</title>
        <authorList>
            <consortium name="The Broad Institute Genomics Platform"/>
            <consortium name="The Broad Institute Genome Sequencing Center for Infectious Disease"/>
            <person name="Wu L."/>
            <person name="Ma J."/>
        </authorList>
    </citation>
    <scope>NUCLEOTIDE SEQUENCE [LARGE SCALE GENOMIC DNA]</scope>
    <source>
        <strain evidence="3">JCM 17705</strain>
    </source>
</reference>
<dbReference type="PROSITE" id="PS51257">
    <property type="entry name" value="PROKAR_LIPOPROTEIN"/>
    <property type="match status" value="1"/>
</dbReference>
<dbReference type="PANTHER" id="PTHR41339">
    <property type="entry name" value="LIPL48"/>
    <property type="match status" value="1"/>
</dbReference>
<dbReference type="EMBL" id="BAABFT010000011">
    <property type="protein sequence ID" value="GAA4331241.1"/>
    <property type="molecule type" value="Genomic_DNA"/>
</dbReference>
<keyword evidence="1" id="KW-0732">Signal</keyword>
<feature type="chain" id="PRO_5046220640" description="T9SS C-terminal target domain-containing protein" evidence="1">
    <location>
        <begin position="21"/>
        <end position="481"/>
    </location>
</feature>
<accession>A0ABP8GXA0</accession>
<dbReference type="Proteomes" id="UP001500582">
    <property type="component" value="Unassembled WGS sequence"/>
</dbReference>
<gene>
    <name evidence="2" type="ORF">GCM10023149_36940</name>
</gene>
<evidence type="ECO:0000313" key="3">
    <source>
        <dbReference type="Proteomes" id="UP001500582"/>
    </source>
</evidence>